<dbReference type="GO" id="GO:0003676">
    <property type="term" value="F:nucleic acid binding"/>
    <property type="evidence" value="ECO:0007669"/>
    <property type="project" value="InterPro"/>
</dbReference>
<proteinExistence type="predicted"/>
<name>A0A0K2VJ35_LEPSM</name>
<sequence length="74" mass="8624">MTTHPSIVTHQLVESYNWEPLAHAPYSSDLAPSDYNFFASMGRPLNDLHFNSHAEVKKWIDGWFAAQDEDFFFF</sequence>
<dbReference type="PANTHER" id="PTHR46060:SF1">
    <property type="entry name" value="MARINER MOS1 TRANSPOSASE-LIKE PROTEIN"/>
    <property type="match status" value="1"/>
</dbReference>
<dbReference type="Gene3D" id="3.30.420.10">
    <property type="entry name" value="Ribonuclease H-like superfamily/Ribonuclease H"/>
    <property type="match status" value="1"/>
</dbReference>
<dbReference type="EMBL" id="HACA01032630">
    <property type="protein sequence ID" value="CDW49991.1"/>
    <property type="molecule type" value="Transcribed_RNA"/>
</dbReference>
<dbReference type="InterPro" id="IPR036397">
    <property type="entry name" value="RNaseH_sf"/>
</dbReference>
<dbReference type="InterPro" id="IPR052709">
    <property type="entry name" value="Transposase-MT_Hybrid"/>
</dbReference>
<accession>A0A0K2VJ35</accession>
<dbReference type="AlphaFoldDB" id="A0A0K2VJ35"/>
<evidence type="ECO:0000313" key="1">
    <source>
        <dbReference type="EMBL" id="CDW49991.1"/>
    </source>
</evidence>
<reference evidence="1" key="1">
    <citation type="submission" date="2014-05" db="EMBL/GenBank/DDBJ databases">
        <authorList>
            <person name="Chronopoulou M."/>
        </authorList>
    </citation>
    <scope>NUCLEOTIDE SEQUENCE</scope>
    <source>
        <tissue evidence="1">Whole organism</tissue>
    </source>
</reference>
<dbReference type="PANTHER" id="PTHR46060">
    <property type="entry name" value="MARINER MOS1 TRANSPOSASE-LIKE PROTEIN"/>
    <property type="match status" value="1"/>
</dbReference>
<protein>
    <submittedName>
        <fullName evidence="1">Putative LOC100883261 [Megachile rotundata]</fullName>
    </submittedName>
</protein>
<organism evidence="1">
    <name type="scientific">Lepeophtheirus salmonis</name>
    <name type="common">Salmon louse</name>
    <name type="synonym">Caligus salmonis</name>
    <dbReference type="NCBI Taxonomy" id="72036"/>
    <lineage>
        <taxon>Eukaryota</taxon>
        <taxon>Metazoa</taxon>
        <taxon>Ecdysozoa</taxon>
        <taxon>Arthropoda</taxon>
        <taxon>Crustacea</taxon>
        <taxon>Multicrustacea</taxon>
        <taxon>Hexanauplia</taxon>
        <taxon>Copepoda</taxon>
        <taxon>Siphonostomatoida</taxon>
        <taxon>Caligidae</taxon>
        <taxon>Lepeophtheirus</taxon>
    </lineage>
</organism>